<dbReference type="Gene3D" id="1.20.1280.50">
    <property type="match status" value="1"/>
</dbReference>
<proteinExistence type="predicted"/>
<dbReference type="InterPro" id="IPR001810">
    <property type="entry name" value="F-box_dom"/>
</dbReference>
<dbReference type="Pfam" id="PF12937">
    <property type="entry name" value="F-box-like"/>
    <property type="match status" value="1"/>
</dbReference>
<dbReference type="OrthoDB" id="514005at2759"/>
<keyword evidence="4" id="KW-1185">Reference proteome</keyword>
<evidence type="ECO:0000313" key="4">
    <source>
        <dbReference type="Proteomes" id="UP000265515"/>
    </source>
</evidence>
<dbReference type="PANTHER" id="PTHR34049">
    <property type="entry name" value="F-BOX PROTEIN SKIP27"/>
    <property type="match status" value="1"/>
</dbReference>
<protein>
    <recommendedName>
        <fullName evidence="2">F-box domain-containing protein</fullName>
    </recommendedName>
</protein>
<feature type="region of interest" description="Disordered" evidence="1">
    <location>
        <begin position="131"/>
        <end position="178"/>
    </location>
</feature>
<dbReference type="PROSITE" id="PS50181">
    <property type="entry name" value="FBOX"/>
    <property type="match status" value="1"/>
</dbReference>
<evidence type="ECO:0000259" key="2">
    <source>
        <dbReference type="PROSITE" id="PS50181"/>
    </source>
</evidence>
<evidence type="ECO:0000256" key="1">
    <source>
        <dbReference type="SAM" id="MobiDB-lite"/>
    </source>
</evidence>
<name>A0A388JQ30_CHABU</name>
<accession>A0A388JQ30</accession>
<dbReference type="InterPro" id="IPR045286">
    <property type="entry name" value="FBS1-like"/>
</dbReference>
<reference evidence="3 4" key="1">
    <citation type="journal article" date="2018" name="Cell">
        <title>The Chara Genome: Secondary Complexity and Implications for Plant Terrestrialization.</title>
        <authorList>
            <person name="Nishiyama T."/>
            <person name="Sakayama H."/>
            <person name="Vries J.D."/>
            <person name="Buschmann H."/>
            <person name="Saint-Marcoux D."/>
            <person name="Ullrich K.K."/>
            <person name="Haas F.B."/>
            <person name="Vanderstraeten L."/>
            <person name="Becker D."/>
            <person name="Lang D."/>
            <person name="Vosolsobe S."/>
            <person name="Rombauts S."/>
            <person name="Wilhelmsson P.K.I."/>
            <person name="Janitza P."/>
            <person name="Kern R."/>
            <person name="Heyl A."/>
            <person name="Rumpler F."/>
            <person name="Villalobos L.I.A.C."/>
            <person name="Clay J.M."/>
            <person name="Skokan R."/>
            <person name="Toyoda A."/>
            <person name="Suzuki Y."/>
            <person name="Kagoshima H."/>
            <person name="Schijlen E."/>
            <person name="Tajeshwar N."/>
            <person name="Catarino B."/>
            <person name="Hetherington A.J."/>
            <person name="Saltykova A."/>
            <person name="Bonnot C."/>
            <person name="Breuninger H."/>
            <person name="Symeonidi A."/>
            <person name="Radhakrishnan G.V."/>
            <person name="Van Nieuwerburgh F."/>
            <person name="Deforce D."/>
            <person name="Chang C."/>
            <person name="Karol K.G."/>
            <person name="Hedrich R."/>
            <person name="Ulvskov P."/>
            <person name="Glockner G."/>
            <person name="Delwiche C.F."/>
            <person name="Petrasek J."/>
            <person name="Van de Peer Y."/>
            <person name="Friml J."/>
            <person name="Beilby M."/>
            <person name="Dolan L."/>
            <person name="Kohara Y."/>
            <person name="Sugano S."/>
            <person name="Fujiyama A."/>
            <person name="Delaux P.-M."/>
            <person name="Quint M."/>
            <person name="TheiBen G."/>
            <person name="Hagemann M."/>
            <person name="Harholt J."/>
            <person name="Dunand C."/>
            <person name="Zachgo S."/>
            <person name="Langdale J."/>
            <person name="Maumus F."/>
            <person name="Straeten D.V.D."/>
            <person name="Gould S.B."/>
            <person name="Rensing S.A."/>
        </authorList>
    </citation>
    <scope>NUCLEOTIDE SEQUENCE [LARGE SCALE GENOMIC DNA]</scope>
    <source>
        <strain evidence="3 4">S276</strain>
    </source>
</reference>
<feature type="domain" description="F-box" evidence="2">
    <location>
        <begin position="215"/>
        <end position="263"/>
    </location>
</feature>
<dbReference type="PANTHER" id="PTHR34049:SF1">
    <property type="entry name" value="F-BOX PROTEIN SKIP27"/>
    <property type="match status" value="1"/>
</dbReference>
<gene>
    <name evidence="3" type="ORF">CBR_g66688</name>
</gene>
<feature type="compositionally biased region" description="Basic and acidic residues" evidence="1">
    <location>
        <begin position="132"/>
        <end position="150"/>
    </location>
</feature>
<dbReference type="OMA" id="KIARQWY"/>
<dbReference type="EMBL" id="BFEA01000007">
    <property type="protein sequence ID" value="GBG59881.1"/>
    <property type="molecule type" value="Genomic_DNA"/>
</dbReference>
<dbReference type="Proteomes" id="UP000265515">
    <property type="component" value="Unassembled WGS sequence"/>
</dbReference>
<dbReference type="SUPFAM" id="SSF81383">
    <property type="entry name" value="F-box domain"/>
    <property type="match status" value="1"/>
</dbReference>
<organism evidence="3 4">
    <name type="scientific">Chara braunii</name>
    <name type="common">Braun's stonewort</name>
    <dbReference type="NCBI Taxonomy" id="69332"/>
    <lineage>
        <taxon>Eukaryota</taxon>
        <taxon>Viridiplantae</taxon>
        <taxon>Streptophyta</taxon>
        <taxon>Charophyceae</taxon>
        <taxon>Charales</taxon>
        <taxon>Characeae</taxon>
        <taxon>Chara</taxon>
    </lineage>
</organism>
<dbReference type="InterPro" id="IPR036047">
    <property type="entry name" value="F-box-like_dom_sf"/>
</dbReference>
<sequence>MAYSRLDRLQEPVASSANGDCIVGDGAHVPVPSRRSLRCRSDAASGSISAPRGSFSGGGGAGGRTHAALATSGCSTTAAASRSYLRPGLLAQYADAHKNSRTSCMSNVSRKRVLGETTSSLYSKAAGTVVDIRGDRGGSGGDEGRGRERGAGLGAGGKELSVNRSLSLTPSPDVPPPRDLATMFIQRKKMVAPRTPRTPQAFTVYRDSTPEPAESSSLESLPTELLVRILCYLHHDELKPAFFVCKRLREATIAAVQIHFNYTTPDRDRQEILSFTTPNPSQRWPFRSGQHGCLPQVPQAPRPQRLVQHHSVSFPAATLRQVAASLFPCTPRPQQASVFYHLPSFPRPLRMASSHRVLFHKEDLCTVVAQESV</sequence>
<feature type="region of interest" description="Disordered" evidence="1">
    <location>
        <begin position="40"/>
        <end position="62"/>
    </location>
</feature>
<evidence type="ECO:0000313" key="3">
    <source>
        <dbReference type="EMBL" id="GBG59881.1"/>
    </source>
</evidence>
<dbReference type="AlphaFoldDB" id="A0A388JQ30"/>
<dbReference type="Gramene" id="GBG59881">
    <property type="protein sequence ID" value="GBG59881"/>
    <property type="gene ID" value="CBR_g66688"/>
</dbReference>
<comment type="caution">
    <text evidence="3">The sequence shown here is derived from an EMBL/GenBank/DDBJ whole genome shotgun (WGS) entry which is preliminary data.</text>
</comment>